<dbReference type="Gene3D" id="2.60.40.1190">
    <property type="match status" value="1"/>
</dbReference>
<evidence type="ECO:0000256" key="11">
    <source>
        <dbReference type="ARBA" id="ARBA00022989"/>
    </source>
</evidence>
<evidence type="ECO:0000256" key="13">
    <source>
        <dbReference type="ARBA" id="ARBA00023136"/>
    </source>
</evidence>
<dbReference type="GO" id="GO:0005886">
    <property type="term" value="C:plasma membrane"/>
    <property type="evidence" value="ECO:0007669"/>
    <property type="project" value="UniProtKB-SubCell"/>
</dbReference>
<keyword evidence="12" id="KW-0902">Two-component regulatory system</keyword>
<evidence type="ECO:0000256" key="10">
    <source>
        <dbReference type="ARBA" id="ARBA00022840"/>
    </source>
</evidence>
<feature type="domain" description="HAMP" evidence="16">
    <location>
        <begin position="376"/>
        <end position="433"/>
    </location>
</feature>
<dbReference type="GO" id="GO:0005524">
    <property type="term" value="F:ATP binding"/>
    <property type="evidence" value="ECO:0007669"/>
    <property type="project" value="UniProtKB-KW"/>
</dbReference>
<proteinExistence type="predicted"/>
<evidence type="ECO:0000256" key="9">
    <source>
        <dbReference type="ARBA" id="ARBA00022777"/>
    </source>
</evidence>
<evidence type="ECO:0000256" key="6">
    <source>
        <dbReference type="ARBA" id="ARBA00022679"/>
    </source>
</evidence>
<evidence type="ECO:0000256" key="8">
    <source>
        <dbReference type="ARBA" id="ARBA00022741"/>
    </source>
</evidence>
<evidence type="ECO:0000256" key="3">
    <source>
        <dbReference type="ARBA" id="ARBA00012438"/>
    </source>
</evidence>
<dbReference type="Pfam" id="PF00512">
    <property type="entry name" value="HisKA"/>
    <property type="match status" value="1"/>
</dbReference>
<evidence type="ECO:0000313" key="17">
    <source>
        <dbReference type="EMBL" id="VAW51944.1"/>
    </source>
</evidence>
<dbReference type="InterPro" id="IPR003661">
    <property type="entry name" value="HisK_dim/P_dom"/>
</dbReference>
<comment type="catalytic activity">
    <reaction evidence="1">
        <text>ATP + protein L-histidine = ADP + protein N-phospho-L-histidine.</text>
        <dbReference type="EC" id="2.7.13.3"/>
    </reaction>
</comment>
<dbReference type="PROSITE" id="PS50109">
    <property type="entry name" value="HIS_KIN"/>
    <property type="match status" value="1"/>
</dbReference>
<feature type="transmembrane region" description="Helical" evidence="14">
    <location>
        <begin position="353"/>
        <end position="374"/>
    </location>
</feature>
<keyword evidence="9" id="KW-0418">Kinase</keyword>
<dbReference type="GO" id="GO:0000155">
    <property type="term" value="F:phosphorelay sensor kinase activity"/>
    <property type="evidence" value="ECO:0007669"/>
    <property type="project" value="InterPro"/>
</dbReference>
<keyword evidence="4" id="KW-1003">Cell membrane</keyword>
<dbReference type="SUPFAM" id="SSF47384">
    <property type="entry name" value="Homodimeric domain of signal transducing histidine kinase"/>
    <property type="match status" value="1"/>
</dbReference>
<dbReference type="Gene3D" id="3.30.565.10">
    <property type="entry name" value="Histidine kinase-like ATPase, C-terminal domain"/>
    <property type="match status" value="1"/>
</dbReference>
<accession>A0A3B0X7P2</accession>
<keyword evidence="6" id="KW-0808">Transferase</keyword>
<keyword evidence="8" id="KW-0547">Nucleotide-binding</keyword>
<dbReference type="SMART" id="SM00387">
    <property type="entry name" value="HATPase_c"/>
    <property type="match status" value="1"/>
</dbReference>
<gene>
    <name evidence="17" type="ORF">MNBD_GAMMA05-2012</name>
</gene>
<dbReference type="CDD" id="cd00082">
    <property type="entry name" value="HisKA"/>
    <property type="match status" value="1"/>
</dbReference>
<evidence type="ECO:0000259" key="16">
    <source>
        <dbReference type="PROSITE" id="PS50885"/>
    </source>
</evidence>
<comment type="subcellular location">
    <subcellularLocation>
        <location evidence="2">Cell membrane</location>
        <topology evidence="2">Multi-pass membrane protein</topology>
    </subcellularLocation>
</comment>
<organism evidence="17">
    <name type="scientific">hydrothermal vent metagenome</name>
    <dbReference type="NCBI Taxonomy" id="652676"/>
    <lineage>
        <taxon>unclassified sequences</taxon>
        <taxon>metagenomes</taxon>
        <taxon>ecological metagenomes</taxon>
    </lineage>
</organism>
<evidence type="ECO:0000256" key="2">
    <source>
        <dbReference type="ARBA" id="ARBA00004651"/>
    </source>
</evidence>
<dbReference type="InterPro" id="IPR005467">
    <property type="entry name" value="His_kinase_dom"/>
</dbReference>
<keyword evidence="13 14" id="KW-0472">Membrane</keyword>
<dbReference type="InterPro" id="IPR036890">
    <property type="entry name" value="HATPase_C_sf"/>
</dbReference>
<dbReference type="PANTHER" id="PTHR45528">
    <property type="entry name" value="SENSOR HISTIDINE KINASE CPXA"/>
    <property type="match status" value="1"/>
</dbReference>
<dbReference type="Pfam" id="PF02518">
    <property type="entry name" value="HATPase_c"/>
    <property type="match status" value="1"/>
</dbReference>
<dbReference type="PANTHER" id="PTHR45528:SF1">
    <property type="entry name" value="SENSOR HISTIDINE KINASE CPXA"/>
    <property type="match status" value="1"/>
</dbReference>
<keyword evidence="10" id="KW-0067">ATP-binding</keyword>
<dbReference type="InterPro" id="IPR003594">
    <property type="entry name" value="HATPase_dom"/>
</dbReference>
<evidence type="ECO:0000256" key="4">
    <source>
        <dbReference type="ARBA" id="ARBA00022475"/>
    </source>
</evidence>
<dbReference type="InterPro" id="IPR050398">
    <property type="entry name" value="HssS/ArlS-like"/>
</dbReference>
<evidence type="ECO:0000256" key="1">
    <source>
        <dbReference type="ARBA" id="ARBA00000085"/>
    </source>
</evidence>
<dbReference type="EC" id="2.7.13.3" evidence="3"/>
<evidence type="ECO:0000256" key="7">
    <source>
        <dbReference type="ARBA" id="ARBA00022692"/>
    </source>
</evidence>
<name>A0A3B0X7P2_9ZZZZ</name>
<dbReference type="EMBL" id="UOFE01000023">
    <property type="protein sequence ID" value="VAW51944.1"/>
    <property type="molecule type" value="Genomic_DNA"/>
</dbReference>
<keyword evidence="11 14" id="KW-1133">Transmembrane helix</keyword>
<feature type="domain" description="Histidine kinase" evidence="15">
    <location>
        <begin position="441"/>
        <end position="657"/>
    </location>
</feature>
<dbReference type="InterPro" id="IPR036097">
    <property type="entry name" value="HisK_dim/P_sf"/>
</dbReference>
<dbReference type="InterPro" id="IPR003660">
    <property type="entry name" value="HAMP_dom"/>
</dbReference>
<evidence type="ECO:0000256" key="5">
    <source>
        <dbReference type="ARBA" id="ARBA00022553"/>
    </source>
</evidence>
<dbReference type="AlphaFoldDB" id="A0A3B0X7P2"/>
<dbReference type="SMART" id="SM00388">
    <property type="entry name" value="HisKA"/>
    <property type="match status" value="1"/>
</dbReference>
<sequence>MKLGTRLIIVSSIFLVTLPVLGYYFVDKIQSSLLQGQEDAQVMTASAIATVVRGYTNLFDTDENALYVYPRQFDLSIDGYGQSDEDWGVLENKFNATTKNKFSQLLLGDDRSLYIYLKVKDDNIVYRNPRYIPLDSSDHIRLEYLDNNNQHQRLILLTEGQGRVSVYKVKKDWQTWVNGRHMNATFGVWRETTSGYDVELRLPVEWLQSRRMSISVVDVYGEDERYPDTIYSTKVLDADLLNPVLFRSKEINSAIENFTDSSTQICIIDRYRRVRAVIGGKNRPNSLCQSTDKVSNELVNKVLNGSIETSRVVKGDKTLLIAAHPVFENSKTVGAVLVSNSNSQILSRQRNTLLTVLFTSLALAFLVFMSLLLFSSWLTFRINRLNVQASSIIDDRGRFINNVGLSDTKQKDEIGELSRGFTRLLDKLNNYTGFLESVPSMLRHEILNPVNTISMSLQTLSEEKGRSSRHIDSVDIANKAILQLQLIVSSLTEAANIDEALTQDETDTFDIAALIEEYVSNTRLKHPGFKFVYKGVGQNVFVKGNDIRIVQLLDKIKDNALDFSLPGTDIVFQLDMGQHRQLEIRVKNEGDFIPQAQLDVLFQGMVSRRSVKTNTPHLGIGMYVSYKIAKYHQGHLKITNRRDKQGVEVVLVLPVAN</sequence>
<protein>
    <recommendedName>
        <fullName evidence="3">histidine kinase</fullName>
        <ecNumber evidence="3">2.7.13.3</ecNumber>
    </recommendedName>
</protein>
<dbReference type="SUPFAM" id="SSF49344">
    <property type="entry name" value="CBD9-like"/>
    <property type="match status" value="1"/>
</dbReference>
<evidence type="ECO:0000259" key="15">
    <source>
        <dbReference type="PROSITE" id="PS50109"/>
    </source>
</evidence>
<keyword evidence="5" id="KW-0597">Phosphoprotein</keyword>
<dbReference type="PROSITE" id="PS50885">
    <property type="entry name" value="HAMP"/>
    <property type="match status" value="1"/>
</dbReference>
<reference evidence="17" key="1">
    <citation type="submission" date="2018-06" db="EMBL/GenBank/DDBJ databases">
        <authorList>
            <person name="Zhirakovskaya E."/>
        </authorList>
    </citation>
    <scope>NUCLEOTIDE SEQUENCE</scope>
</reference>
<dbReference type="Gene3D" id="6.10.340.10">
    <property type="match status" value="1"/>
</dbReference>
<evidence type="ECO:0000256" key="14">
    <source>
        <dbReference type="SAM" id="Phobius"/>
    </source>
</evidence>
<dbReference type="SUPFAM" id="SSF55874">
    <property type="entry name" value="ATPase domain of HSP90 chaperone/DNA topoisomerase II/histidine kinase"/>
    <property type="match status" value="1"/>
</dbReference>
<keyword evidence="7 14" id="KW-0812">Transmembrane</keyword>
<evidence type="ECO:0000256" key="12">
    <source>
        <dbReference type="ARBA" id="ARBA00023012"/>
    </source>
</evidence>